<dbReference type="PROSITE" id="PS52034">
    <property type="entry name" value="PEPTIDASE_M32"/>
    <property type="match status" value="1"/>
</dbReference>
<dbReference type="PANTHER" id="PTHR34217:SF1">
    <property type="entry name" value="CARBOXYPEPTIDASE 1"/>
    <property type="match status" value="1"/>
</dbReference>
<proteinExistence type="predicted"/>
<dbReference type="SUPFAM" id="SSF55486">
    <property type="entry name" value="Metalloproteases ('zincins'), catalytic domain"/>
    <property type="match status" value="1"/>
</dbReference>
<sequence>QDLNSLWWATVEKYQLVKRPPNRNEPDWAAKIHFAIAPCYYHNYMLGELLASQLHHHIVHNILKLESDENVSYVGQRKAGDFLAEKVFQAGALYHWNDMIERATEQPLTPKYFVNQFVKSD</sequence>
<dbReference type="Gene3D" id="1.10.1370.30">
    <property type="match status" value="1"/>
</dbReference>
<reference evidence="1" key="1">
    <citation type="journal article" date="2014" name="Front. Microbiol.">
        <title>High frequency of phylogenetically diverse reductive dehalogenase-homologous genes in deep subseafloor sedimentary metagenomes.</title>
        <authorList>
            <person name="Kawai M."/>
            <person name="Futagami T."/>
            <person name="Toyoda A."/>
            <person name="Takaki Y."/>
            <person name="Nishi S."/>
            <person name="Hori S."/>
            <person name="Arai W."/>
            <person name="Tsubouchi T."/>
            <person name="Morono Y."/>
            <person name="Uchiyama I."/>
            <person name="Ito T."/>
            <person name="Fujiyama A."/>
            <person name="Inagaki F."/>
            <person name="Takami H."/>
        </authorList>
    </citation>
    <scope>NUCLEOTIDE SEQUENCE</scope>
    <source>
        <strain evidence="1">Expedition CK06-06</strain>
    </source>
</reference>
<dbReference type="AlphaFoldDB" id="X1HR25"/>
<evidence type="ECO:0008006" key="2">
    <source>
        <dbReference type="Google" id="ProtNLM"/>
    </source>
</evidence>
<evidence type="ECO:0000313" key="1">
    <source>
        <dbReference type="EMBL" id="GAH47743.1"/>
    </source>
</evidence>
<dbReference type="GO" id="GO:0006508">
    <property type="term" value="P:proteolysis"/>
    <property type="evidence" value="ECO:0007669"/>
    <property type="project" value="InterPro"/>
</dbReference>
<gene>
    <name evidence="1" type="ORF">S03H2_39137</name>
</gene>
<organism evidence="1">
    <name type="scientific">marine sediment metagenome</name>
    <dbReference type="NCBI Taxonomy" id="412755"/>
    <lineage>
        <taxon>unclassified sequences</taxon>
        <taxon>metagenomes</taxon>
        <taxon>ecological metagenomes</taxon>
    </lineage>
</organism>
<dbReference type="InterPro" id="IPR001333">
    <property type="entry name" value="Peptidase_M32_Taq"/>
</dbReference>
<accession>X1HR25</accession>
<protein>
    <recommendedName>
        <fullName evidence="2">Peptidase M3A/M3B catalytic domain-containing protein</fullName>
    </recommendedName>
</protein>
<dbReference type="Pfam" id="PF02074">
    <property type="entry name" value="Peptidase_M32"/>
    <property type="match status" value="1"/>
</dbReference>
<dbReference type="PANTHER" id="PTHR34217">
    <property type="entry name" value="METAL-DEPENDENT CARBOXYPEPTIDASE"/>
    <property type="match status" value="1"/>
</dbReference>
<comment type="caution">
    <text evidence="1">The sequence shown here is derived from an EMBL/GenBank/DDBJ whole genome shotgun (WGS) entry which is preliminary data.</text>
</comment>
<dbReference type="GO" id="GO:0004181">
    <property type="term" value="F:metallocarboxypeptidase activity"/>
    <property type="evidence" value="ECO:0007669"/>
    <property type="project" value="InterPro"/>
</dbReference>
<dbReference type="EMBL" id="BARU01024171">
    <property type="protein sequence ID" value="GAH47743.1"/>
    <property type="molecule type" value="Genomic_DNA"/>
</dbReference>
<name>X1HR25_9ZZZZ</name>
<feature type="non-terminal residue" evidence="1">
    <location>
        <position position="1"/>
    </location>
</feature>